<evidence type="ECO:0000313" key="2">
    <source>
        <dbReference type="EMBL" id="MBB3667584.1"/>
    </source>
</evidence>
<dbReference type="AlphaFoldDB" id="A0A7W5TVF6"/>
<dbReference type="InterPro" id="IPR027417">
    <property type="entry name" value="P-loop_NTPase"/>
</dbReference>
<dbReference type="Proteomes" id="UP000547528">
    <property type="component" value="Unassembled WGS sequence"/>
</dbReference>
<dbReference type="RefSeq" id="WP_183358001.1">
    <property type="nucleotide sequence ID" value="NZ_BAABKR010000001.1"/>
</dbReference>
<protein>
    <submittedName>
        <fullName evidence="2">Mrp family chromosome partitioning ATPase</fullName>
    </submittedName>
</protein>
<dbReference type="InterPro" id="IPR050445">
    <property type="entry name" value="Bact_polysacc_biosynth/exp"/>
</dbReference>
<dbReference type="EMBL" id="JACIBT010000002">
    <property type="protein sequence ID" value="MBB3667584.1"/>
    <property type="molecule type" value="Genomic_DNA"/>
</dbReference>
<keyword evidence="3" id="KW-1185">Reference proteome</keyword>
<keyword evidence="1" id="KW-0472">Membrane</keyword>
<evidence type="ECO:0000313" key="3">
    <source>
        <dbReference type="Proteomes" id="UP000547528"/>
    </source>
</evidence>
<dbReference type="PANTHER" id="PTHR32309">
    <property type="entry name" value="TYROSINE-PROTEIN KINASE"/>
    <property type="match status" value="1"/>
</dbReference>
<feature type="transmembrane region" description="Helical" evidence="1">
    <location>
        <begin position="45"/>
        <end position="66"/>
    </location>
</feature>
<sequence length="317" mass="33186">MDAVSESLTELSGALEEIEGSPEGLVTLSLLETVSIPENPSGPGLLTHLGLGAAGGLVVGIGSVLLRHSLDTRIHRPVEVSDITDLPVITAPHEVKNQRRSRVAAVHRREAFAALEAHLRFTRTEQGQVLLLTNPVNGKEASAAVLDLAAASVAAGRRTVVVDADAPHSRTSRRLDLGSRPGLTDVLAGSTTTDQVLVCRPGSFDVLPAGNSPAHHDPGTNWEQALSDLARTYELLIIDAPPVPAGTEILKAGQLVQATVVVAEAGSTDRGQLLATVERLRGYAHTSVGVLLLQPNSGPDAYQPGDFSGGRRQAASW</sequence>
<keyword evidence="1" id="KW-1133">Transmembrane helix</keyword>
<accession>A0A7W5TVF6</accession>
<dbReference type="Gene3D" id="3.40.50.300">
    <property type="entry name" value="P-loop containing nucleotide triphosphate hydrolases"/>
    <property type="match status" value="1"/>
</dbReference>
<proteinExistence type="predicted"/>
<reference evidence="2 3" key="1">
    <citation type="submission" date="2020-08" db="EMBL/GenBank/DDBJ databases">
        <title>Sequencing the genomes of 1000 actinobacteria strains.</title>
        <authorList>
            <person name="Klenk H.-P."/>
        </authorList>
    </citation>
    <scope>NUCLEOTIDE SEQUENCE [LARGE SCALE GENOMIC DNA]</scope>
    <source>
        <strain evidence="2 3">DSM 28238</strain>
    </source>
</reference>
<dbReference type="PANTHER" id="PTHR32309:SF31">
    <property type="entry name" value="CAPSULAR EXOPOLYSACCHARIDE FAMILY"/>
    <property type="match status" value="1"/>
</dbReference>
<gene>
    <name evidence="2" type="ORF">FHX47_001203</name>
</gene>
<organism evidence="2 3">
    <name type="scientific">Garicola koreensis</name>
    <dbReference type="NCBI Taxonomy" id="1262554"/>
    <lineage>
        <taxon>Bacteria</taxon>
        <taxon>Bacillati</taxon>
        <taxon>Actinomycetota</taxon>
        <taxon>Actinomycetes</taxon>
        <taxon>Micrococcales</taxon>
        <taxon>Micrococcaceae</taxon>
        <taxon>Garicola</taxon>
    </lineage>
</organism>
<keyword evidence="1" id="KW-0812">Transmembrane</keyword>
<name>A0A7W5TVF6_9MICC</name>
<comment type="caution">
    <text evidence="2">The sequence shown here is derived from an EMBL/GenBank/DDBJ whole genome shotgun (WGS) entry which is preliminary data.</text>
</comment>
<evidence type="ECO:0000256" key="1">
    <source>
        <dbReference type="SAM" id="Phobius"/>
    </source>
</evidence>
<dbReference type="SUPFAM" id="SSF52540">
    <property type="entry name" value="P-loop containing nucleoside triphosphate hydrolases"/>
    <property type="match status" value="1"/>
</dbReference>